<sequence length="345" mass="37349">MKPNERKTDMLSVICESPGVLRVQQRELPVRGSGEVLLRVQRVGICGTDLHIFTGNQPYLDYPRVMGHELSAVVVEAEPESGLGVGDAVYVMPYLSCGHCVACRHGNTNCCVNIKVLGVHRDGALAEYLSVPAQFVHKADGISLDQAAMLEFLAIGAHAVRRADVRAGQRALIVGAGPIGMAAMIFAKLRGADVTCLDTRADRLAFCRQHLTVDATVEVGEDDAARLASLTNGEYFDAVFDATGNLDAMNRGFEFVAHGGKYTLISIVRGHVAFSDPEFHKRETTLLASRNATAEDFATVLDAMRAGRIPDRALNTHRMRLEEVPDALPRLLEAGQTVVKALVEC</sequence>
<dbReference type="SUPFAM" id="SSF51735">
    <property type="entry name" value="NAD(P)-binding Rossmann-fold domains"/>
    <property type="match status" value="1"/>
</dbReference>
<dbReference type="Pfam" id="PF00107">
    <property type="entry name" value="ADH_zinc_N"/>
    <property type="match status" value="1"/>
</dbReference>
<dbReference type="PANTHER" id="PTHR43401">
    <property type="entry name" value="L-THREONINE 3-DEHYDROGENASE"/>
    <property type="match status" value="1"/>
</dbReference>
<reference evidence="3" key="1">
    <citation type="submission" date="2006-05" db="EMBL/GenBank/DDBJ databases">
        <title>Complete sequence of chromosome 3 of Burkholderia cenocepacia AU 1054.</title>
        <authorList>
            <consortium name="US DOE Joint Genome Institute"/>
            <person name="Copeland A."/>
            <person name="Lucas S."/>
            <person name="Lapidus A."/>
            <person name="Barry K."/>
            <person name="Detter J.C."/>
            <person name="Glavina del Rio T."/>
            <person name="Hammon N."/>
            <person name="Israni S."/>
            <person name="Dalin E."/>
            <person name="Tice H."/>
            <person name="Pitluck S."/>
            <person name="Chain P."/>
            <person name="Malfatti S."/>
            <person name="Shin M."/>
            <person name="Vergez L."/>
            <person name="Schmutz J."/>
            <person name="Larimer F."/>
            <person name="Land M."/>
            <person name="Hauser L."/>
            <person name="Kyrpides N."/>
            <person name="Lykidis A."/>
            <person name="LiPuma J.J."/>
            <person name="Konstantinidis K."/>
            <person name="Tiedje J.M."/>
            <person name="Richardson P."/>
        </authorList>
    </citation>
    <scope>NUCLEOTIDE SEQUENCE [LARGE SCALE GENOMIC DNA]</scope>
    <source>
        <strain evidence="3">AU 1054</strain>
    </source>
</reference>
<evidence type="ECO:0000313" key="3">
    <source>
        <dbReference type="EMBL" id="ABF81330.1"/>
    </source>
</evidence>
<evidence type="ECO:0000256" key="1">
    <source>
        <dbReference type="ARBA" id="ARBA00023002"/>
    </source>
</evidence>
<dbReference type="GO" id="GO:0016491">
    <property type="term" value="F:oxidoreductase activity"/>
    <property type="evidence" value="ECO:0007669"/>
    <property type="project" value="UniProtKB-KW"/>
</dbReference>
<dbReference type="InterPro" id="IPR050129">
    <property type="entry name" value="Zn_alcohol_dh"/>
</dbReference>
<dbReference type="InterPro" id="IPR020843">
    <property type="entry name" value="ER"/>
</dbReference>
<proteinExistence type="predicted"/>
<dbReference type="PANTHER" id="PTHR43401:SF3">
    <property type="entry name" value="L-GALACTONATE-5-DEHYDROGENASE"/>
    <property type="match status" value="1"/>
</dbReference>
<dbReference type="SMART" id="SM00829">
    <property type="entry name" value="PKS_ER"/>
    <property type="match status" value="1"/>
</dbReference>
<dbReference type="Pfam" id="PF08240">
    <property type="entry name" value="ADH_N"/>
    <property type="match status" value="1"/>
</dbReference>
<name>A0A0H2Y465_BURO1</name>
<dbReference type="InterPro" id="IPR011032">
    <property type="entry name" value="GroES-like_sf"/>
</dbReference>
<dbReference type="CDD" id="cd08261">
    <property type="entry name" value="Zn_ADH7"/>
    <property type="match status" value="1"/>
</dbReference>
<dbReference type="EMBL" id="CP000380">
    <property type="protein sequence ID" value="ABF81330.1"/>
    <property type="molecule type" value="Genomic_DNA"/>
</dbReference>
<dbReference type="InterPro" id="IPR036291">
    <property type="entry name" value="NAD(P)-bd_dom_sf"/>
</dbReference>
<accession>A0A0H2Y465</accession>
<dbReference type="InterPro" id="IPR013149">
    <property type="entry name" value="ADH-like_C"/>
</dbReference>
<organism evidence="3">
    <name type="scientific">Burkholderia orbicola (strain AU 1054)</name>
    <dbReference type="NCBI Taxonomy" id="331271"/>
    <lineage>
        <taxon>Bacteria</taxon>
        <taxon>Pseudomonadati</taxon>
        <taxon>Pseudomonadota</taxon>
        <taxon>Betaproteobacteria</taxon>
        <taxon>Burkholderiales</taxon>
        <taxon>Burkholderiaceae</taxon>
        <taxon>Burkholderia</taxon>
        <taxon>Burkholderia cepacia complex</taxon>
        <taxon>Burkholderia orbicola</taxon>
    </lineage>
</organism>
<dbReference type="SUPFAM" id="SSF50129">
    <property type="entry name" value="GroES-like"/>
    <property type="match status" value="1"/>
</dbReference>
<evidence type="ECO:0000259" key="2">
    <source>
        <dbReference type="SMART" id="SM00829"/>
    </source>
</evidence>
<dbReference type="Gene3D" id="3.40.50.720">
    <property type="entry name" value="NAD(P)-binding Rossmann-like Domain"/>
    <property type="match status" value="1"/>
</dbReference>
<keyword evidence="1" id="KW-0560">Oxidoreductase</keyword>
<gene>
    <name evidence="3" type="ordered locus">Bcen_6469</name>
</gene>
<dbReference type="InterPro" id="IPR013154">
    <property type="entry name" value="ADH-like_N"/>
</dbReference>
<dbReference type="Gene3D" id="3.90.180.10">
    <property type="entry name" value="Medium-chain alcohol dehydrogenases, catalytic domain"/>
    <property type="match status" value="1"/>
</dbReference>
<dbReference type="AlphaFoldDB" id="A0A0H2Y465"/>
<feature type="domain" description="Enoyl reductase (ER)" evidence="2">
    <location>
        <begin position="19"/>
        <end position="343"/>
    </location>
</feature>
<protein>
    <submittedName>
        <fullName evidence="3">Alcohol dehydrogenase GroES-like protein</fullName>
    </submittedName>
</protein>
<dbReference type="HOGENOM" id="CLU_026673_11_0_4"/>